<gene>
    <name evidence="3" type="primary">MED17</name>
    <name evidence="6" type="ORF">GQ602_000778</name>
</gene>
<dbReference type="PROSITE" id="PS51387">
    <property type="entry name" value="FAD_PCMH"/>
    <property type="match status" value="1"/>
</dbReference>
<keyword evidence="3" id="KW-0804">Transcription</keyword>
<dbReference type="InterPro" id="IPR050432">
    <property type="entry name" value="FAD-linked_Oxidoreductases_BP"/>
</dbReference>
<evidence type="ECO:0000259" key="5">
    <source>
        <dbReference type="PROSITE" id="PS51387"/>
    </source>
</evidence>
<dbReference type="InterPro" id="IPR016169">
    <property type="entry name" value="FAD-bd_PCMH_sub2"/>
</dbReference>
<keyword evidence="7" id="KW-1185">Reference proteome</keyword>
<comment type="similarity">
    <text evidence="3">Belongs to the Mediator complex subunit 17 family.</text>
</comment>
<protein>
    <recommendedName>
        <fullName evidence="3">Mediator of RNA polymerase II transcription subunit 17</fullName>
    </recommendedName>
    <alternativeName>
        <fullName evidence="3">Mediator complex subunit 17</fullName>
    </alternativeName>
</protein>
<dbReference type="InterPro" id="IPR012951">
    <property type="entry name" value="BBE"/>
</dbReference>
<dbReference type="PANTHER" id="PTHR13878:SF91">
    <property type="entry name" value="FAD BINDING DOMAIN PROTEIN (AFU_ORTHOLOGUE AFUA_6G12070)-RELATED"/>
    <property type="match status" value="1"/>
</dbReference>
<dbReference type="Pfam" id="PF08031">
    <property type="entry name" value="BBE"/>
    <property type="match status" value="1"/>
</dbReference>
<proteinExistence type="inferred from homology"/>
<feature type="domain" description="FAD-binding PCMH-type" evidence="5">
    <location>
        <begin position="20"/>
        <end position="203"/>
    </location>
</feature>
<organism evidence="6 7">
    <name type="scientific">Ophiocordyceps camponoti-floridani</name>
    <dbReference type="NCBI Taxonomy" id="2030778"/>
    <lineage>
        <taxon>Eukaryota</taxon>
        <taxon>Fungi</taxon>
        <taxon>Dikarya</taxon>
        <taxon>Ascomycota</taxon>
        <taxon>Pezizomycotina</taxon>
        <taxon>Sordariomycetes</taxon>
        <taxon>Hypocreomycetidae</taxon>
        <taxon>Hypocreales</taxon>
        <taxon>Ophiocordycipitaceae</taxon>
        <taxon>Ophiocordyceps</taxon>
    </lineage>
</organism>
<dbReference type="GO" id="GO:0071949">
    <property type="term" value="F:FAD binding"/>
    <property type="evidence" value="ECO:0007669"/>
    <property type="project" value="InterPro"/>
</dbReference>
<dbReference type="Gene3D" id="3.30.465.10">
    <property type="match status" value="2"/>
</dbReference>
<dbReference type="GO" id="GO:0016491">
    <property type="term" value="F:oxidoreductase activity"/>
    <property type="evidence" value="ECO:0007669"/>
    <property type="project" value="UniProtKB-KW"/>
</dbReference>
<feature type="region of interest" description="Disordered" evidence="4">
    <location>
        <begin position="943"/>
        <end position="969"/>
    </location>
</feature>
<keyword evidence="3" id="KW-0010">Activator</keyword>
<feature type="compositionally biased region" description="Low complexity" evidence="4">
    <location>
        <begin position="943"/>
        <end position="962"/>
    </location>
</feature>
<comment type="subunit">
    <text evidence="3">Component of the Mediator complex.</text>
</comment>
<dbReference type="EMBL" id="JAACLJ010000001">
    <property type="protein sequence ID" value="KAF4595165.1"/>
    <property type="molecule type" value="Genomic_DNA"/>
</dbReference>
<keyword evidence="3" id="KW-0539">Nucleus</keyword>
<dbReference type="SUPFAM" id="SSF56176">
    <property type="entry name" value="FAD-binding/transporter-associated domain-like"/>
    <property type="match status" value="1"/>
</dbReference>
<dbReference type="Proteomes" id="UP000562929">
    <property type="component" value="Unassembled WGS sequence"/>
</dbReference>
<evidence type="ECO:0000256" key="1">
    <source>
        <dbReference type="ARBA" id="ARBA00005466"/>
    </source>
</evidence>
<comment type="similarity">
    <text evidence="1">Belongs to the oxygen-dependent FAD-linked oxidoreductase family.</text>
</comment>
<name>A0A8H4QCS8_9HYPO</name>
<dbReference type="GO" id="GO:0016592">
    <property type="term" value="C:mediator complex"/>
    <property type="evidence" value="ECO:0007669"/>
    <property type="project" value="InterPro"/>
</dbReference>
<comment type="function">
    <text evidence="3">Component of the Mediator complex, a coactivator involved in the regulated transcription of nearly all RNA polymerase II-dependent genes. Mediator functions as a bridge to convey information from gene-specific regulatory proteins to the basal RNA polymerase II transcription machinery. Mediator is recruited to promoters by direct interactions with regulatory proteins and serves as a scaffold for the assembly of a functional preinitiation complex with RNA polymerase II and the general transcription factors.</text>
</comment>
<keyword evidence="2" id="KW-0560">Oxidoreductase</keyword>
<sequence length="1151" mass="126145">MWDQFTNYSCLPDANAPCTARGYPPYVINASTAGHVKTGIDFARNHNIRLVVKNSGHDFIGRSVAPGALSIWAHNLNSIKFKPDELQLDGSNRIIKTNSLTVGGGVQMFDAYKAADQHGQTITGGGGKSVSFGGYVSGGGHSFVAPYLGLAADNILQMEVVTPAGDIIAVNEDRYPDLFWALRGGGGSTFGVITSLTIKTYPKVEVSYTSFKIVADPEAPFLWDMITFVISQLPYLMDSGLPSRVAGVSGQNLILNASEPNMAEKIFKPINDTLHSRWPGKVLLHLETQHYPTFLAWFEKNYDASSGGYSRYLVSRLLDKQSLTGNETALQDALRAANEPNGLLAFFTVAGKGVQDAKPRGGDAVHPAWRQAYVHSVATAEFPPFNKTAERQAIAILDRSFQPLRDLTPRSGAYMNEALPFERDWQHTFWGSNYERLLAIKKRVDPDDVLCRVGSLFPALRHISHITQPHSLTPISDSIPSTHHQFTTKHQHTIFPVQQPAHEALHCQAPATATMSAAEATFLSLRPVPIDDKEPKNLAEFISRVNAQPGGFRHVTESALREAMETNGDVSVEDVVMVDAVEEEDAAVPSKDAASARLEVLKGVDIAGNTAMLILDSLSLLLSKQSPTSASVTLSQQLRDMVGIGTLSVDRLDEPTAREERVKEGEQVATGWTLMEINKTRDAAVSAAALLDKEVAIESRYWDDVMAVKKAGWSMCRVPNERHTLGVRFGFSETSAEFKNNGLAPMRRGEDGSVELDVGRLGGVSECLVVSYVRNDRVVGRSRPHRRQRNANSLESRVLEARNTIFSQELWHELIKEARTLAAYDVRLQGSKLRCRVDDETALIMELLELGSCPAPDDSLPHNGMAEAVSLGLHMLLSYAHRHNELMRTRPMPPHMSRSRPTNQTYALLRPVIARLASDASIEACTRLVGSLSRSLTKAGLSSSFTLRPSSSPTTDTCSSTSNHASPSQTLIRNMLQPRDLAIDFTILPDTSLSIRLRTFLFPVTSSHFNVSLPPDSPSAPRAPPYQDGYPDVRALADYLDTAVSRCLTRHFLSRLLTSDADGTGRRWTESIVGTSIRDPDSDRWTLRFSTVRNDADPIAVAALVLVSSVVGPDGDPPRRSTWKWSSGENPDDESRPMADVVAEVARMSPS</sequence>
<keyword evidence="3" id="KW-0805">Transcription regulation</keyword>
<dbReference type="InterPro" id="IPR036318">
    <property type="entry name" value="FAD-bd_PCMH-like_sf"/>
</dbReference>
<dbReference type="PANTHER" id="PTHR13878">
    <property type="entry name" value="GULONOLACTONE OXIDASE"/>
    <property type="match status" value="1"/>
</dbReference>
<feature type="region of interest" description="Disordered" evidence="4">
    <location>
        <begin position="1111"/>
        <end position="1138"/>
    </location>
</feature>
<dbReference type="InterPro" id="IPR019313">
    <property type="entry name" value="Mediator_Med17"/>
</dbReference>
<dbReference type="Gene3D" id="6.10.250.2620">
    <property type="match status" value="1"/>
</dbReference>
<comment type="caution">
    <text evidence="6">The sequence shown here is derived from an EMBL/GenBank/DDBJ whole genome shotgun (WGS) entry which is preliminary data.</text>
</comment>
<dbReference type="InterPro" id="IPR016166">
    <property type="entry name" value="FAD-bd_PCMH"/>
</dbReference>
<dbReference type="GO" id="GO:0003712">
    <property type="term" value="F:transcription coregulator activity"/>
    <property type="evidence" value="ECO:0007669"/>
    <property type="project" value="InterPro"/>
</dbReference>
<dbReference type="GO" id="GO:0006357">
    <property type="term" value="P:regulation of transcription by RNA polymerase II"/>
    <property type="evidence" value="ECO:0007669"/>
    <property type="project" value="InterPro"/>
</dbReference>
<dbReference type="InterPro" id="IPR006094">
    <property type="entry name" value="Oxid_FAD_bind_N"/>
</dbReference>
<evidence type="ECO:0000313" key="6">
    <source>
        <dbReference type="EMBL" id="KAF4595165.1"/>
    </source>
</evidence>
<dbReference type="AlphaFoldDB" id="A0A8H4QCS8"/>
<comment type="subcellular location">
    <subcellularLocation>
        <location evidence="3">Nucleus</location>
    </subcellularLocation>
</comment>
<dbReference type="Pfam" id="PF01565">
    <property type="entry name" value="FAD_binding_4"/>
    <property type="match status" value="1"/>
</dbReference>
<evidence type="ECO:0000256" key="2">
    <source>
        <dbReference type="ARBA" id="ARBA00023002"/>
    </source>
</evidence>
<dbReference type="Pfam" id="PF10156">
    <property type="entry name" value="Med17"/>
    <property type="match status" value="1"/>
</dbReference>
<accession>A0A8H4QCS8</accession>
<evidence type="ECO:0000256" key="4">
    <source>
        <dbReference type="SAM" id="MobiDB-lite"/>
    </source>
</evidence>
<evidence type="ECO:0000313" key="7">
    <source>
        <dbReference type="Proteomes" id="UP000562929"/>
    </source>
</evidence>
<evidence type="ECO:0000256" key="3">
    <source>
        <dbReference type="RuleBase" id="RU364140"/>
    </source>
</evidence>
<reference evidence="6 7" key="1">
    <citation type="journal article" date="2020" name="G3 (Bethesda)">
        <title>Genetic Underpinnings of Host Manipulation by Ophiocordyceps as Revealed by Comparative Transcriptomics.</title>
        <authorList>
            <person name="Will I."/>
            <person name="Das B."/>
            <person name="Trinh T."/>
            <person name="Brachmann A."/>
            <person name="Ohm R.A."/>
            <person name="de Bekker C."/>
        </authorList>
    </citation>
    <scope>NUCLEOTIDE SEQUENCE [LARGE SCALE GENOMIC DNA]</scope>
    <source>
        <strain evidence="6 7">EC05</strain>
    </source>
</reference>
<dbReference type="OrthoDB" id="5319830at2759"/>